<dbReference type="WBParaSite" id="SPAL_0000920200.2">
    <property type="protein sequence ID" value="SPAL_0000920200.2"/>
    <property type="gene ID" value="SPAL_0000920200"/>
</dbReference>
<organism evidence="1 2">
    <name type="scientific">Strongyloides papillosus</name>
    <name type="common">Intestinal threadworm</name>
    <dbReference type="NCBI Taxonomy" id="174720"/>
    <lineage>
        <taxon>Eukaryota</taxon>
        <taxon>Metazoa</taxon>
        <taxon>Ecdysozoa</taxon>
        <taxon>Nematoda</taxon>
        <taxon>Chromadorea</taxon>
        <taxon>Rhabditida</taxon>
        <taxon>Tylenchina</taxon>
        <taxon>Panagrolaimomorpha</taxon>
        <taxon>Strongyloidoidea</taxon>
        <taxon>Strongyloididae</taxon>
        <taxon>Strongyloides</taxon>
    </lineage>
</organism>
<accession>A0A0N5BTM1</accession>
<sequence>MGDNQINENITEVDNFDYLAVLSNSLLLRKIIEKLNSYKDLRNLRNSCTKLRTTLSQIHYKYKNLWYYYEYEDSLVVSMRLFLSTIGKFRYCIECRNYYDETFLTVTVNELVNSNGRGNQNDDEGMEKIKYLDNVIKENLPKHTSLNLVINDNFDITNLSTLKDFKHVKILYITKQTFDYKYLEYIQKNIEYLDKLVFANSRCLIDRNLAPKMYLNDITDGIQLYNSLYSYTGLPQLLRSDKKLDNLYLTHNAVDCLESANEFDLLEQFTSKSQNVHIDIYLYGLRNFQAWVDFFVEAENVRSLTWFVTGYMDTSFIFVHPMVLECMDTLTNFGIIYYKDITSFPDLVFAVPFTSAFHDALKKCYNMRRFAMTLYLFEISEALTEEVVDTRTNEVYANTFIEFCCKIPPNLTLIYLDHCDILSFDELKLIAMASPHIETLILHDLRDSDICDLDKLGVIFKKLRYVDFTVAEKYASTIVLRSLTDEKITETGDKKLVLKWPSFDIFTCKFLCDVKGLNNGFRELEMNTPRGPGRFIIKTPRRRNDNEHFYNVPSSHHEEYNEVEVTIMKRGSLFEQKKYTEIKMYIDNMTYGKVINFYRRYL</sequence>
<keyword evidence="1" id="KW-1185">Reference proteome</keyword>
<evidence type="ECO:0000313" key="1">
    <source>
        <dbReference type="Proteomes" id="UP000046392"/>
    </source>
</evidence>
<evidence type="ECO:0000313" key="2">
    <source>
        <dbReference type="WBParaSite" id="SPAL_0000920200.2"/>
    </source>
</evidence>
<dbReference type="Proteomes" id="UP000046392">
    <property type="component" value="Unplaced"/>
</dbReference>
<proteinExistence type="predicted"/>
<dbReference type="AlphaFoldDB" id="A0A0N5BTM1"/>
<name>A0A0N5BTM1_STREA</name>
<reference evidence="2" key="1">
    <citation type="submission" date="2017-02" db="UniProtKB">
        <authorList>
            <consortium name="WormBaseParasite"/>
        </authorList>
    </citation>
    <scope>IDENTIFICATION</scope>
</reference>
<protein>
    <submittedName>
        <fullName evidence="2">F-box domain-containing protein</fullName>
    </submittedName>
</protein>